<dbReference type="InterPro" id="IPR038765">
    <property type="entry name" value="Papain-like_cys_pep_sf"/>
</dbReference>
<feature type="compositionally biased region" description="Polar residues" evidence="1">
    <location>
        <begin position="37"/>
        <end position="47"/>
    </location>
</feature>
<evidence type="ECO:0000256" key="2">
    <source>
        <dbReference type="SAM" id="SignalP"/>
    </source>
</evidence>
<dbReference type="SUPFAM" id="SSF54001">
    <property type="entry name" value="Cysteine proteinases"/>
    <property type="match status" value="1"/>
</dbReference>
<name>A0A0S4IVA9_BODSA</name>
<dbReference type="AlphaFoldDB" id="A0A0S4IVA9"/>
<accession>A0A0S4IVA9</accession>
<evidence type="ECO:0000313" key="5">
    <source>
        <dbReference type="Proteomes" id="UP000051952"/>
    </source>
</evidence>
<organism evidence="4 5">
    <name type="scientific">Bodo saltans</name>
    <name type="common">Flagellated protozoan</name>
    <dbReference type="NCBI Taxonomy" id="75058"/>
    <lineage>
        <taxon>Eukaryota</taxon>
        <taxon>Discoba</taxon>
        <taxon>Euglenozoa</taxon>
        <taxon>Kinetoplastea</taxon>
        <taxon>Metakinetoplastina</taxon>
        <taxon>Eubodonida</taxon>
        <taxon>Bodonidae</taxon>
        <taxon>Bodo</taxon>
    </lineage>
</organism>
<protein>
    <submittedName>
        <fullName evidence="4">Trypanothione synthetase, putative</fullName>
    </submittedName>
</protein>
<dbReference type="PANTHER" id="PTHR30094:SF17">
    <property type="entry name" value="SYNTHETASE, PUTATIVE-RELATED"/>
    <property type="match status" value="1"/>
</dbReference>
<dbReference type="Pfam" id="PF05257">
    <property type="entry name" value="CHAP"/>
    <property type="match status" value="1"/>
</dbReference>
<dbReference type="OrthoDB" id="299748at2759"/>
<dbReference type="Gene3D" id="3.90.1720.10">
    <property type="entry name" value="endopeptidase domain like (from Nostoc punctiforme)"/>
    <property type="match status" value="1"/>
</dbReference>
<sequence>MSLSSLAFLLSKLLSTGRQQRTPTMADNHLPAEDPIPTSSNEASQSRTITVVNQERTALSSSSHHHASYPMVGFGGVCGYAPGGIPAYSNGNDDYFSYSSHYDAHLFTGYQWQCVEFARRWLLERKGLVLPLYHFAAHIIYGEKVGDLEGNLVDALVVRNGHSTQPPDVDSLIIYPSSLRNFVGHVGVITEVGPNFVRVADQNRFFHHWGDKHYSAEFPLILRNDGTYVIDDPVIQCSGWVSFPGHPNRPDGMKLVIPESLKSPPSSWPHRHLYFVWQGMRESCCGVKPPQKKSSSTSLSCCCC</sequence>
<gene>
    <name evidence="4" type="ORF">BSAL_63180</name>
</gene>
<dbReference type="PROSITE" id="PS50911">
    <property type="entry name" value="CHAP"/>
    <property type="match status" value="1"/>
</dbReference>
<feature type="signal peptide" evidence="2">
    <location>
        <begin position="1"/>
        <end position="19"/>
    </location>
</feature>
<feature type="chain" id="PRO_5006621689" evidence="2">
    <location>
        <begin position="20"/>
        <end position="304"/>
    </location>
</feature>
<keyword evidence="2" id="KW-0732">Signal</keyword>
<dbReference type="PANTHER" id="PTHR30094">
    <property type="entry name" value="BIFUNCTIONAL GLUTATHIONYLSPERMIDINE SYNTHETASE/AMIDASE-RELATED"/>
    <property type="match status" value="1"/>
</dbReference>
<feature type="region of interest" description="Disordered" evidence="1">
    <location>
        <begin position="19"/>
        <end position="47"/>
    </location>
</feature>
<proteinExistence type="predicted"/>
<dbReference type="VEuPathDB" id="TriTrypDB:BSAL_63180"/>
<evidence type="ECO:0000259" key="3">
    <source>
        <dbReference type="PROSITE" id="PS50911"/>
    </source>
</evidence>
<reference evidence="5" key="1">
    <citation type="submission" date="2015-09" db="EMBL/GenBank/DDBJ databases">
        <authorList>
            <consortium name="Pathogen Informatics"/>
        </authorList>
    </citation>
    <scope>NUCLEOTIDE SEQUENCE [LARGE SCALE GENOMIC DNA]</scope>
    <source>
        <strain evidence="5">Lake Konstanz</strain>
    </source>
</reference>
<dbReference type="GO" id="GO:0016874">
    <property type="term" value="F:ligase activity"/>
    <property type="evidence" value="ECO:0007669"/>
    <property type="project" value="TreeGrafter"/>
</dbReference>
<dbReference type="EMBL" id="CYKH01000342">
    <property type="protein sequence ID" value="CUF51256.1"/>
    <property type="molecule type" value="Genomic_DNA"/>
</dbReference>
<dbReference type="OMA" id="QWQCVEF"/>
<dbReference type="Proteomes" id="UP000051952">
    <property type="component" value="Unassembled WGS sequence"/>
</dbReference>
<evidence type="ECO:0000256" key="1">
    <source>
        <dbReference type="SAM" id="MobiDB-lite"/>
    </source>
</evidence>
<dbReference type="InterPro" id="IPR051705">
    <property type="entry name" value="Gsp_Synthetase/Amidase"/>
</dbReference>
<evidence type="ECO:0000313" key="4">
    <source>
        <dbReference type="EMBL" id="CUF51256.1"/>
    </source>
</evidence>
<keyword evidence="5" id="KW-1185">Reference proteome</keyword>
<feature type="domain" description="Peptidase C51" evidence="3">
    <location>
        <begin position="89"/>
        <end position="230"/>
    </location>
</feature>
<dbReference type="InterPro" id="IPR007921">
    <property type="entry name" value="CHAP_dom"/>
</dbReference>